<protein>
    <submittedName>
        <fullName evidence="1">Uncharacterized protein</fullName>
    </submittedName>
</protein>
<evidence type="ECO:0000313" key="1">
    <source>
        <dbReference type="EMBL" id="KAF2101503.1"/>
    </source>
</evidence>
<sequence length="209" mass="23445">MDLLPLPTLTDEPTKHYGSCTFLSIGLIQAMSLIISEAPGITASIGSGLALLEALLSHTTSECHLECVEVASFRNERKYLPEDKMHYVQGTWQVSSCARTARAWMFIFPRDLQLVEKYVAAYGDDSVELILWIGPRDDFPEYENIVKHEKFNCEGEFGQGVLQQNEMGWLWRHKHVTSNTGGPCQLQSCPDINRGKANSSVDPLELELI</sequence>
<evidence type="ECO:0000313" key="2">
    <source>
        <dbReference type="Proteomes" id="UP000799772"/>
    </source>
</evidence>
<proteinExistence type="predicted"/>
<reference evidence="1" key="1">
    <citation type="journal article" date="2020" name="Stud. Mycol.">
        <title>101 Dothideomycetes genomes: a test case for predicting lifestyles and emergence of pathogens.</title>
        <authorList>
            <person name="Haridas S."/>
            <person name="Albert R."/>
            <person name="Binder M."/>
            <person name="Bloem J."/>
            <person name="Labutti K."/>
            <person name="Salamov A."/>
            <person name="Andreopoulos B."/>
            <person name="Baker S."/>
            <person name="Barry K."/>
            <person name="Bills G."/>
            <person name="Bluhm B."/>
            <person name="Cannon C."/>
            <person name="Castanera R."/>
            <person name="Culley D."/>
            <person name="Daum C."/>
            <person name="Ezra D."/>
            <person name="Gonzalez J."/>
            <person name="Henrissat B."/>
            <person name="Kuo A."/>
            <person name="Liang C."/>
            <person name="Lipzen A."/>
            <person name="Lutzoni F."/>
            <person name="Magnuson J."/>
            <person name="Mondo S."/>
            <person name="Nolan M."/>
            <person name="Ohm R."/>
            <person name="Pangilinan J."/>
            <person name="Park H.-J."/>
            <person name="Ramirez L."/>
            <person name="Alfaro M."/>
            <person name="Sun H."/>
            <person name="Tritt A."/>
            <person name="Yoshinaga Y."/>
            <person name="Zwiers L.-H."/>
            <person name="Turgeon B."/>
            <person name="Goodwin S."/>
            <person name="Spatafora J."/>
            <person name="Crous P."/>
            <person name="Grigoriev I."/>
        </authorList>
    </citation>
    <scope>NUCLEOTIDE SEQUENCE</scope>
    <source>
        <strain evidence="1">CBS 133067</strain>
    </source>
</reference>
<dbReference type="AlphaFoldDB" id="A0A9P4M8D5"/>
<dbReference type="EMBL" id="ML978123">
    <property type="protein sequence ID" value="KAF2101503.1"/>
    <property type="molecule type" value="Genomic_DNA"/>
</dbReference>
<organism evidence="1 2">
    <name type="scientific">Rhizodiscina lignyota</name>
    <dbReference type="NCBI Taxonomy" id="1504668"/>
    <lineage>
        <taxon>Eukaryota</taxon>
        <taxon>Fungi</taxon>
        <taxon>Dikarya</taxon>
        <taxon>Ascomycota</taxon>
        <taxon>Pezizomycotina</taxon>
        <taxon>Dothideomycetes</taxon>
        <taxon>Pleosporomycetidae</taxon>
        <taxon>Aulographales</taxon>
        <taxon>Rhizodiscinaceae</taxon>
        <taxon>Rhizodiscina</taxon>
    </lineage>
</organism>
<dbReference type="Proteomes" id="UP000799772">
    <property type="component" value="Unassembled WGS sequence"/>
</dbReference>
<dbReference type="OrthoDB" id="2151982at2759"/>
<name>A0A9P4M8D5_9PEZI</name>
<accession>A0A9P4M8D5</accession>
<keyword evidence="2" id="KW-1185">Reference proteome</keyword>
<gene>
    <name evidence="1" type="ORF">NA57DRAFT_72943</name>
</gene>
<comment type="caution">
    <text evidence="1">The sequence shown here is derived from an EMBL/GenBank/DDBJ whole genome shotgun (WGS) entry which is preliminary data.</text>
</comment>